<dbReference type="GO" id="GO:0016579">
    <property type="term" value="P:protein deubiquitination"/>
    <property type="evidence" value="ECO:0007669"/>
    <property type="project" value="InterPro"/>
</dbReference>
<proteinExistence type="predicted"/>
<dbReference type="GO" id="GO:0004843">
    <property type="term" value="F:cysteine-type deubiquitinase activity"/>
    <property type="evidence" value="ECO:0007669"/>
    <property type="project" value="InterPro"/>
</dbReference>
<accession>A0A813A3Z4</accession>
<dbReference type="SUPFAM" id="SSF54001">
    <property type="entry name" value="Cysteine proteinases"/>
    <property type="match status" value="1"/>
</dbReference>
<evidence type="ECO:0000313" key="3">
    <source>
        <dbReference type="Proteomes" id="UP000601435"/>
    </source>
</evidence>
<dbReference type="InterPro" id="IPR018200">
    <property type="entry name" value="USP_CS"/>
</dbReference>
<dbReference type="Pfam" id="PF00443">
    <property type="entry name" value="UCH"/>
    <property type="match status" value="1"/>
</dbReference>
<dbReference type="OrthoDB" id="8447244at2759"/>
<gene>
    <name evidence="2" type="ORF">SNEC2469_LOCUS26507</name>
</gene>
<evidence type="ECO:0000259" key="1">
    <source>
        <dbReference type="Pfam" id="PF00443"/>
    </source>
</evidence>
<name>A0A813A3Z4_9DINO</name>
<feature type="domain" description="Peptidase C19 ubiquitin carboxyl-terminal hydrolase" evidence="1">
    <location>
        <begin position="45"/>
        <end position="192"/>
    </location>
</feature>
<organism evidence="2 3">
    <name type="scientific">Symbiodinium necroappetens</name>
    <dbReference type="NCBI Taxonomy" id="1628268"/>
    <lineage>
        <taxon>Eukaryota</taxon>
        <taxon>Sar</taxon>
        <taxon>Alveolata</taxon>
        <taxon>Dinophyceae</taxon>
        <taxon>Suessiales</taxon>
        <taxon>Symbiodiniaceae</taxon>
        <taxon>Symbiodinium</taxon>
    </lineage>
</organism>
<keyword evidence="3" id="KW-1185">Reference proteome</keyword>
<dbReference type="Gene3D" id="3.90.70.10">
    <property type="entry name" value="Cysteine proteinases"/>
    <property type="match status" value="1"/>
</dbReference>
<dbReference type="Proteomes" id="UP000601435">
    <property type="component" value="Unassembled WGS sequence"/>
</dbReference>
<comment type="caution">
    <text evidence="2">The sequence shown here is derived from an EMBL/GenBank/DDBJ whole genome shotgun (WGS) entry which is preliminary data.</text>
</comment>
<reference evidence="2" key="1">
    <citation type="submission" date="2021-02" db="EMBL/GenBank/DDBJ databases">
        <authorList>
            <person name="Dougan E. K."/>
            <person name="Rhodes N."/>
            <person name="Thang M."/>
            <person name="Chan C."/>
        </authorList>
    </citation>
    <scope>NUCLEOTIDE SEQUENCE</scope>
</reference>
<protein>
    <recommendedName>
        <fullName evidence="1">Peptidase C19 ubiquitin carboxyl-terminal hydrolase domain-containing protein</fullName>
    </recommendedName>
</protein>
<dbReference type="PROSITE" id="PS00973">
    <property type="entry name" value="USP_2"/>
    <property type="match status" value="1"/>
</dbReference>
<dbReference type="EMBL" id="CAJNJA010054082">
    <property type="protein sequence ID" value="CAE7852549.1"/>
    <property type="molecule type" value="Genomic_DNA"/>
</dbReference>
<dbReference type="InterPro" id="IPR038765">
    <property type="entry name" value="Papain-like_cys_pep_sf"/>
</dbReference>
<dbReference type="AlphaFoldDB" id="A0A813A3Z4"/>
<dbReference type="InterPro" id="IPR001394">
    <property type="entry name" value="Peptidase_C19_UCH"/>
</dbReference>
<evidence type="ECO:0000313" key="2">
    <source>
        <dbReference type="EMBL" id="CAE7852549.1"/>
    </source>
</evidence>
<sequence>MASDRSSTFGDLHPLLKPLLRPTGTVQLHRRRAWLALLQGWQNLHQQHDAAELLTFIAANANIPGLLGRWDARLNDGPHVRVHQQVDSVPLITLPCEREKDLQTLIEDWAYEQDTGHITGLATSPAILSVQLMRFAAGRGGEIHKLEHRTALPARLQVPCFDEELSTRPVAYELKSVVYHIGSTPDSGHYKTMGISAPVGEPTDAYVDSLQKALHEEAAHPALFVQNDESSAARAKPADVREVMRMWYIAFFIKPQ</sequence>
<dbReference type="CDD" id="cd02257">
    <property type="entry name" value="Peptidase_C19"/>
    <property type="match status" value="1"/>
</dbReference>